<name>A0A1M5NIQ2_9BRAD</name>
<proteinExistence type="predicted"/>
<dbReference type="RefSeq" id="WP_079601957.1">
    <property type="nucleotide sequence ID" value="NZ_LT670817.1"/>
</dbReference>
<evidence type="ECO:0000313" key="1">
    <source>
        <dbReference type="EMBL" id="SHG89401.1"/>
    </source>
</evidence>
<dbReference type="AlphaFoldDB" id="A0A1M5NIQ2"/>
<accession>A0A1M5NIQ2</accession>
<dbReference type="EMBL" id="LT670817">
    <property type="protein sequence ID" value="SHG89401.1"/>
    <property type="molecule type" value="Genomic_DNA"/>
</dbReference>
<protein>
    <submittedName>
        <fullName evidence="1">Uncharacterized protein</fullName>
    </submittedName>
</protein>
<gene>
    <name evidence="1" type="ORF">SAMN05443248_3012</name>
</gene>
<sequence length="101" mass="10823">MAGTRTNYTIHQARAILAKHGMTIKSVDGEYIVNFKGAKTETSAYYATNLLDAIGTGIDMAERKAIKLVVAGEVVPDMEIACAHAAEIFMTTGVVVAIEYV</sequence>
<organism evidence="1 2">
    <name type="scientific">Bradyrhizobium erythrophlei</name>
    <dbReference type="NCBI Taxonomy" id="1437360"/>
    <lineage>
        <taxon>Bacteria</taxon>
        <taxon>Pseudomonadati</taxon>
        <taxon>Pseudomonadota</taxon>
        <taxon>Alphaproteobacteria</taxon>
        <taxon>Hyphomicrobiales</taxon>
        <taxon>Nitrobacteraceae</taxon>
        <taxon>Bradyrhizobium</taxon>
    </lineage>
</organism>
<evidence type="ECO:0000313" key="2">
    <source>
        <dbReference type="Proteomes" id="UP000189796"/>
    </source>
</evidence>
<dbReference type="Proteomes" id="UP000189796">
    <property type="component" value="Chromosome I"/>
</dbReference>
<reference evidence="1 2" key="1">
    <citation type="submission" date="2016-11" db="EMBL/GenBank/DDBJ databases">
        <authorList>
            <person name="Jaros S."/>
            <person name="Januszkiewicz K."/>
            <person name="Wedrychowicz H."/>
        </authorList>
    </citation>
    <scope>NUCLEOTIDE SEQUENCE [LARGE SCALE GENOMIC DNA]</scope>
    <source>
        <strain evidence="1 2">GAS138</strain>
    </source>
</reference>